<dbReference type="PROSITE" id="PS50877">
    <property type="entry name" value="GOLOCO"/>
    <property type="match status" value="1"/>
</dbReference>
<dbReference type="SMART" id="SM00390">
    <property type="entry name" value="GoLoco"/>
    <property type="match status" value="1"/>
</dbReference>
<evidence type="ECO:0000313" key="3">
    <source>
        <dbReference type="Proteomes" id="UP000826234"/>
    </source>
</evidence>
<dbReference type="Proteomes" id="UP000826234">
    <property type="component" value="Unassembled WGS sequence"/>
</dbReference>
<dbReference type="InterPro" id="IPR003109">
    <property type="entry name" value="GoLoco_motif"/>
</dbReference>
<gene>
    <name evidence="2" type="ORF">JD844_012440</name>
</gene>
<evidence type="ECO:0000313" key="2">
    <source>
        <dbReference type="EMBL" id="KAH0629946.1"/>
    </source>
</evidence>
<feature type="compositionally biased region" description="Polar residues" evidence="1">
    <location>
        <begin position="47"/>
        <end position="61"/>
    </location>
</feature>
<dbReference type="PANTHER" id="PTHR45945:SF2">
    <property type="entry name" value="REGULATOR OF G-PROTEIN SIGNALING 14"/>
    <property type="match status" value="1"/>
</dbReference>
<feature type="compositionally biased region" description="Polar residues" evidence="1">
    <location>
        <begin position="156"/>
        <end position="171"/>
    </location>
</feature>
<organism evidence="2 3">
    <name type="scientific">Phrynosoma platyrhinos</name>
    <name type="common">Desert horned lizard</name>
    <dbReference type="NCBI Taxonomy" id="52577"/>
    <lineage>
        <taxon>Eukaryota</taxon>
        <taxon>Metazoa</taxon>
        <taxon>Chordata</taxon>
        <taxon>Craniata</taxon>
        <taxon>Vertebrata</taxon>
        <taxon>Euteleostomi</taxon>
        <taxon>Lepidosauria</taxon>
        <taxon>Squamata</taxon>
        <taxon>Bifurcata</taxon>
        <taxon>Unidentata</taxon>
        <taxon>Episquamata</taxon>
        <taxon>Toxicofera</taxon>
        <taxon>Iguania</taxon>
        <taxon>Phrynosomatidae</taxon>
        <taxon>Phrynosomatinae</taxon>
        <taxon>Phrynosoma</taxon>
    </lineage>
</organism>
<feature type="compositionally biased region" description="Polar residues" evidence="1">
    <location>
        <begin position="104"/>
        <end position="116"/>
    </location>
</feature>
<feature type="region of interest" description="Disordered" evidence="1">
    <location>
        <begin position="28"/>
        <end position="61"/>
    </location>
</feature>
<sequence length="171" mass="18441">MGDEDESFAIKVKPVGVRNAAANLACEHSEDDSCAEMESETEPLPEMSSSFVRPSRSNQNRRTYDLEGLVELLNRVQSTRVNDQRGLLSKEHLVLPDFLQMPEQQGVSCKNHSSPSPAADKKCAPEATDAGSVTTSQSQEQPLQSQAAAPPPKLQTRSLSTSSTCGKPSAI</sequence>
<name>A0ABQ7TKP6_PHRPL</name>
<comment type="caution">
    <text evidence="2">The sequence shown here is derived from an EMBL/GenBank/DDBJ whole genome shotgun (WGS) entry which is preliminary data.</text>
</comment>
<feature type="compositionally biased region" description="Acidic residues" evidence="1">
    <location>
        <begin position="29"/>
        <end position="43"/>
    </location>
</feature>
<dbReference type="Pfam" id="PF02188">
    <property type="entry name" value="GoLoco"/>
    <property type="match status" value="1"/>
</dbReference>
<dbReference type="InterPro" id="IPR046995">
    <property type="entry name" value="RGS10/12/14-like"/>
</dbReference>
<feature type="region of interest" description="Disordered" evidence="1">
    <location>
        <begin position="104"/>
        <end position="171"/>
    </location>
</feature>
<dbReference type="EMBL" id="JAIPUX010000439">
    <property type="protein sequence ID" value="KAH0629946.1"/>
    <property type="molecule type" value="Genomic_DNA"/>
</dbReference>
<dbReference type="PANTHER" id="PTHR45945">
    <property type="entry name" value="REGULATOR OF G-PROTEIN SIGNALING LOCO"/>
    <property type="match status" value="1"/>
</dbReference>
<proteinExistence type="predicted"/>
<reference evidence="2 3" key="1">
    <citation type="journal article" date="2022" name="Gigascience">
        <title>A chromosome-level genome assembly and annotation of the desert horned lizard, Phrynosoma platyrhinos, provides insight into chromosomal rearrangements among reptiles.</title>
        <authorList>
            <person name="Koochekian N."/>
            <person name="Ascanio A."/>
            <person name="Farleigh K."/>
            <person name="Card D.C."/>
            <person name="Schield D.R."/>
            <person name="Castoe T.A."/>
            <person name="Jezkova T."/>
        </authorList>
    </citation>
    <scope>NUCLEOTIDE SEQUENCE [LARGE SCALE GENOMIC DNA]</scope>
    <source>
        <strain evidence="2">NK-2021</strain>
    </source>
</reference>
<accession>A0ABQ7TKP6</accession>
<protein>
    <submittedName>
        <fullName evidence="2">Uncharacterized protein</fullName>
    </submittedName>
</protein>
<feature type="compositionally biased region" description="Low complexity" evidence="1">
    <location>
        <begin position="136"/>
        <end position="148"/>
    </location>
</feature>
<evidence type="ECO:0000256" key="1">
    <source>
        <dbReference type="SAM" id="MobiDB-lite"/>
    </source>
</evidence>
<keyword evidence="3" id="KW-1185">Reference proteome</keyword>